<accession>A0A7W9SLW3</accession>
<name>A0A7W9SLW3_ARMRO</name>
<dbReference type="Pfam" id="PF13614">
    <property type="entry name" value="AAA_31"/>
    <property type="match status" value="1"/>
</dbReference>
<dbReference type="FunFam" id="3.40.50.300:FF:000285">
    <property type="entry name" value="Sporulation initiation inhibitor Soj"/>
    <property type="match status" value="1"/>
</dbReference>
<evidence type="ECO:0000313" key="4">
    <source>
        <dbReference type="Proteomes" id="UP000520814"/>
    </source>
</evidence>
<proteinExistence type="inferred from homology"/>
<sequence length="273" mass="29798">MALVWAVVNQKGGVGKTTTAINLAAYIARERRVLLVDTDPQGNATSGLGIDRAEVEKDAYSILVQGDSIADTRRKTAIPNLDLVPATINLAGADLEIASRTEREYILKKALAEVADEYDYVLIDSPPSLGMITVNTLTAANQVIIPLQCEYFALEGITQLLEIIDRVRRGLNPDLEIGRVVLTLFDGRTNLANQVMQEVKSYFGEAVSPTVVPRNIKLSEAPSFGQPISAYDPKSKGALAYESIAKELIAHVERKTGTGTGSGRSDSRWWRRR</sequence>
<comment type="caution">
    <text evidence="3">The sequence shown here is derived from an EMBL/GenBank/DDBJ whole genome shotgun (WGS) entry which is preliminary data.</text>
</comment>
<dbReference type="Gene3D" id="3.40.50.300">
    <property type="entry name" value="P-loop containing nucleotide triphosphate hydrolases"/>
    <property type="match status" value="1"/>
</dbReference>
<dbReference type="InterPro" id="IPR025669">
    <property type="entry name" value="AAA_dom"/>
</dbReference>
<dbReference type="RefSeq" id="WP_184191810.1">
    <property type="nucleotide sequence ID" value="NZ_JACHGW010000001.1"/>
</dbReference>
<organism evidence="3 4">
    <name type="scientific">Armatimonas rosea</name>
    <dbReference type="NCBI Taxonomy" id="685828"/>
    <lineage>
        <taxon>Bacteria</taxon>
        <taxon>Bacillati</taxon>
        <taxon>Armatimonadota</taxon>
        <taxon>Armatimonadia</taxon>
        <taxon>Armatimonadales</taxon>
        <taxon>Armatimonadaceae</taxon>
        <taxon>Armatimonas</taxon>
    </lineage>
</organism>
<dbReference type="CDD" id="cd02042">
    <property type="entry name" value="ParAB_family"/>
    <property type="match status" value="1"/>
</dbReference>
<gene>
    <name evidence="3" type="ORF">HNQ39_000085</name>
</gene>
<dbReference type="AlphaFoldDB" id="A0A7W9SLW3"/>
<dbReference type="InterPro" id="IPR050678">
    <property type="entry name" value="DNA_Partitioning_ATPase"/>
</dbReference>
<evidence type="ECO:0000313" key="3">
    <source>
        <dbReference type="EMBL" id="MBB6048323.1"/>
    </source>
</evidence>
<dbReference type="Proteomes" id="UP000520814">
    <property type="component" value="Unassembled WGS sequence"/>
</dbReference>
<evidence type="ECO:0000259" key="2">
    <source>
        <dbReference type="Pfam" id="PF13614"/>
    </source>
</evidence>
<feature type="domain" description="AAA" evidence="2">
    <location>
        <begin position="5"/>
        <end position="177"/>
    </location>
</feature>
<keyword evidence="4" id="KW-1185">Reference proteome</keyword>
<dbReference type="PANTHER" id="PTHR13696:SF52">
    <property type="entry name" value="PARA FAMILY PROTEIN CT_582"/>
    <property type="match status" value="1"/>
</dbReference>
<dbReference type="PANTHER" id="PTHR13696">
    <property type="entry name" value="P-LOOP CONTAINING NUCLEOSIDE TRIPHOSPHATE HYDROLASE"/>
    <property type="match status" value="1"/>
</dbReference>
<dbReference type="SUPFAM" id="SSF52540">
    <property type="entry name" value="P-loop containing nucleoside triphosphate hydrolases"/>
    <property type="match status" value="1"/>
</dbReference>
<evidence type="ECO:0000256" key="1">
    <source>
        <dbReference type="ARBA" id="ARBA00006976"/>
    </source>
</evidence>
<reference evidence="3 4" key="1">
    <citation type="submission" date="2020-08" db="EMBL/GenBank/DDBJ databases">
        <title>Genomic Encyclopedia of Type Strains, Phase IV (KMG-IV): sequencing the most valuable type-strain genomes for metagenomic binning, comparative biology and taxonomic classification.</title>
        <authorList>
            <person name="Goeker M."/>
        </authorList>
    </citation>
    <scope>NUCLEOTIDE SEQUENCE [LARGE SCALE GENOMIC DNA]</scope>
    <source>
        <strain evidence="3 4">DSM 23562</strain>
    </source>
</reference>
<dbReference type="EMBL" id="JACHGW010000001">
    <property type="protein sequence ID" value="MBB6048323.1"/>
    <property type="molecule type" value="Genomic_DNA"/>
</dbReference>
<comment type="similarity">
    <text evidence="1">Belongs to the ParA family.</text>
</comment>
<dbReference type="InterPro" id="IPR027417">
    <property type="entry name" value="P-loop_NTPase"/>
</dbReference>
<protein>
    <submittedName>
        <fullName evidence="3">Chromosome partitioning protein</fullName>
    </submittedName>
</protein>